<dbReference type="GO" id="GO:0016020">
    <property type="term" value="C:membrane"/>
    <property type="evidence" value="ECO:0007669"/>
    <property type="project" value="UniProtKB-SubCell"/>
</dbReference>
<evidence type="ECO:0000256" key="7">
    <source>
        <dbReference type="ARBA" id="ARBA00023098"/>
    </source>
</evidence>
<keyword evidence="4 11" id="KW-0808">Transferase</keyword>
<evidence type="ECO:0000256" key="3">
    <source>
        <dbReference type="ARBA" id="ARBA00022516"/>
    </source>
</evidence>
<dbReference type="AlphaFoldDB" id="A0A2P1P9Y1"/>
<keyword evidence="9" id="KW-0594">Phospholipid biosynthesis</keyword>
<dbReference type="InterPro" id="IPR000462">
    <property type="entry name" value="CDP-OH_P_trans"/>
</dbReference>
<keyword evidence="7" id="KW-0443">Lipid metabolism</keyword>
<evidence type="ECO:0000313" key="14">
    <source>
        <dbReference type="Proteomes" id="UP000241762"/>
    </source>
</evidence>
<evidence type="ECO:0000256" key="1">
    <source>
        <dbReference type="ARBA" id="ARBA00004141"/>
    </source>
</evidence>
<dbReference type="KEGG" id="ptc:phytr_11670"/>
<keyword evidence="8 12" id="KW-0472">Membrane</keyword>
<dbReference type="InterPro" id="IPR050324">
    <property type="entry name" value="CDP-alcohol_PTase-I"/>
</dbReference>
<evidence type="ECO:0000313" key="13">
    <source>
        <dbReference type="EMBL" id="AVP88092.1"/>
    </source>
</evidence>
<feature type="transmembrane region" description="Helical" evidence="12">
    <location>
        <begin position="12"/>
        <end position="31"/>
    </location>
</feature>
<dbReference type="PROSITE" id="PS00379">
    <property type="entry name" value="CDP_ALCOHOL_P_TRANSF"/>
    <property type="match status" value="1"/>
</dbReference>
<evidence type="ECO:0000256" key="8">
    <source>
        <dbReference type="ARBA" id="ARBA00023136"/>
    </source>
</evidence>
<comment type="subcellular location">
    <subcellularLocation>
        <location evidence="1">Membrane</location>
        <topology evidence="1">Multi-pass membrane protein</topology>
    </subcellularLocation>
</comment>
<keyword evidence="3" id="KW-0444">Lipid biosynthesis</keyword>
<dbReference type="GO" id="GO:0008654">
    <property type="term" value="P:phospholipid biosynthetic process"/>
    <property type="evidence" value="ECO:0007669"/>
    <property type="project" value="UniProtKB-KW"/>
</dbReference>
<comment type="similarity">
    <text evidence="2 11">Belongs to the CDP-alcohol phosphatidyltransferase class-I family.</text>
</comment>
<dbReference type="Proteomes" id="UP000241762">
    <property type="component" value="Chromosome"/>
</dbReference>
<feature type="transmembrane region" description="Helical" evidence="12">
    <location>
        <begin position="105"/>
        <end position="124"/>
    </location>
</feature>
<evidence type="ECO:0000256" key="6">
    <source>
        <dbReference type="ARBA" id="ARBA00022989"/>
    </source>
</evidence>
<keyword evidence="14" id="KW-1185">Reference proteome</keyword>
<keyword evidence="10" id="KW-1208">Phospholipid metabolism</keyword>
<evidence type="ECO:0000256" key="12">
    <source>
        <dbReference type="SAM" id="Phobius"/>
    </source>
</evidence>
<gene>
    <name evidence="13" type="ORF">phytr_11670</name>
</gene>
<dbReference type="PANTHER" id="PTHR14269:SF61">
    <property type="entry name" value="CDP-DIACYLGLYCEROL--SERINE O-PHOSPHATIDYLTRANSFERASE"/>
    <property type="match status" value="1"/>
</dbReference>
<name>A0A2P1P9Y1_9RICK</name>
<evidence type="ECO:0000256" key="5">
    <source>
        <dbReference type="ARBA" id="ARBA00022692"/>
    </source>
</evidence>
<protein>
    <recommendedName>
        <fullName evidence="15">CDP-diacylglycerol--serine O-phosphatidyltransferase</fullName>
    </recommendedName>
</protein>
<dbReference type="PANTHER" id="PTHR14269">
    <property type="entry name" value="CDP-DIACYLGLYCEROL--GLYCEROL-3-PHOSPHATE 3-PHOSPHATIDYLTRANSFERASE-RELATED"/>
    <property type="match status" value="1"/>
</dbReference>
<dbReference type="RefSeq" id="WP_106874906.1">
    <property type="nucleotide sequence ID" value="NZ_CP027845.1"/>
</dbReference>
<reference evidence="13 14" key="1">
    <citation type="submission" date="2018-03" db="EMBL/GenBank/DDBJ databases">
        <title>A gene transfer event suggests a long-term partnership between eustigmatophyte algae and a novel lineage of endosymbiotic bacteria.</title>
        <authorList>
            <person name="Yurchenko T."/>
            <person name="Sevcikova T."/>
            <person name="Pribyl P."/>
            <person name="El Karkouri K."/>
            <person name="Klimes V."/>
            <person name="Amaral R."/>
            <person name="Zbrankova V."/>
            <person name="Kim E."/>
            <person name="Raoult D."/>
            <person name="Santos L.M.A."/>
            <person name="Elias M."/>
        </authorList>
    </citation>
    <scope>NUCLEOTIDE SEQUENCE [LARGE SCALE GENOMIC DNA]</scope>
    <source>
        <strain evidence="13">CCALA 838</strain>
    </source>
</reference>
<proteinExistence type="inferred from homology"/>
<organism evidence="13 14">
    <name type="scientific">Candidatus Phycorickettsia trachydisci</name>
    <dbReference type="NCBI Taxonomy" id="2115978"/>
    <lineage>
        <taxon>Bacteria</taxon>
        <taxon>Pseudomonadati</taxon>
        <taxon>Pseudomonadota</taxon>
        <taxon>Alphaproteobacteria</taxon>
        <taxon>Rickettsiales</taxon>
        <taxon>Rickettsiaceae</taxon>
        <taxon>Candidatus Phycorickettsia</taxon>
    </lineage>
</organism>
<feature type="transmembrane region" description="Helical" evidence="12">
    <location>
        <begin position="140"/>
        <end position="160"/>
    </location>
</feature>
<dbReference type="GO" id="GO:0016780">
    <property type="term" value="F:phosphotransferase activity, for other substituted phosphate groups"/>
    <property type="evidence" value="ECO:0007669"/>
    <property type="project" value="InterPro"/>
</dbReference>
<keyword evidence="6 12" id="KW-1133">Transmembrane helix</keyword>
<evidence type="ECO:0000256" key="2">
    <source>
        <dbReference type="ARBA" id="ARBA00010441"/>
    </source>
</evidence>
<evidence type="ECO:0000256" key="4">
    <source>
        <dbReference type="ARBA" id="ARBA00022679"/>
    </source>
</evidence>
<dbReference type="OrthoDB" id="9777147at2"/>
<evidence type="ECO:0008006" key="15">
    <source>
        <dbReference type="Google" id="ProtNLM"/>
    </source>
</evidence>
<dbReference type="InterPro" id="IPR048254">
    <property type="entry name" value="CDP_ALCOHOL_P_TRANSF_CS"/>
</dbReference>
<evidence type="ECO:0000256" key="11">
    <source>
        <dbReference type="RuleBase" id="RU003750"/>
    </source>
</evidence>
<sequence>MIKINNKHFHKPLALVKLIPNLLTLMSLTIGLSSLKAALDGNWEKSVVCIIIAAIIDGVDGRVARFLNATSPFGAELDSLCDFANFGIFPVFILYLWLLPMVHPGLLWNATVIYAICMVIRLARFNTNLASNSNDPAQKIFFTGVPAPIGAVLVLMPLMLSFELISKLNIRSYGFIIPFYVIGISLLLASKIPTFSLKHMHISKEQVWLVMLTFAIFTMEMLLYPWYIIPFMLIMYVMSIPFSIKQAKRLKVSIKEDKKQNLDLTLQKYSKKDALEEKVK</sequence>
<accession>A0A2P1P9Y1</accession>
<keyword evidence="5 12" id="KW-0812">Transmembrane</keyword>
<evidence type="ECO:0000256" key="10">
    <source>
        <dbReference type="ARBA" id="ARBA00023264"/>
    </source>
</evidence>
<feature type="transmembrane region" description="Helical" evidence="12">
    <location>
        <begin position="202"/>
        <end position="219"/>
    </location>
</feature>
<evidence type="ECO:0000256" key="9">
    <source>
        <dbReference type="ARBA" id="ARBA00023209"/>
    </source>
</evidence>
<dbReference type="Gene3D" id="1.20.120.1760">
    <property type="match status" value="1"/>
</dbReference>
<dbReference type="InterPro" id="IPR043130">
    <property type="entry name" value="CDP-OH_PTrfase_TM_dom"/>
</dbReference>
<feature type="transmembrane region" description="Helical" evidence="12">
    <location>
        <begin position="172"/>
        <end position="190"/>
    </location>
</feature>
<feature type="transmembrane region" description="Helical" evidence="12">
    <location>
        <begin position="80"/>
        <end position="99"/>
    </location>
</feature>
<dbReference type="Pfam" id="PF01066">
    <property type="entry name" value="CDP-OH_P_transf"/>
    <property type="match status" value="1"/>
</dbReference>
<dbReference type="EMBL" id="CP027845">
    <property type="protein sequence ID" value="AVP88092.1"/>
    <property type="molecule type" value="Genomic_DNA"/>
</dbReference>